<feature type="domain" description="DDE" evidence="1">
    <location>
        <begin position="1"/>
        <end position="28"/>
    </location>
</feature>
<reference evidence="2" key="4">
    <citation type="submission" date="2023-01" db="EMBL/GenBank/DDBJ databases">
        <title>Draft genome sequence of Aliivibrio sifiae strain NBRC 105001.</title>
        <authorList>
            <person name="Sun Q."/>
            <person name="Mori K."/>
        </authorList>
    </citation>
    <scope>NUCLEOTIDE SEQUENCE</scope>
    <source>
        <strain evidence="2">NBRC 105001</strain>
    </source>
</reference>
<organism evidence="3 4">
    <name type="scientific">Aliivibrio sifiae</name>
    <dbReference type="NCBI Taxonomy" id="566293"/>
    <lineage>
        <taxon>Bacteria</taxon>
        <taxon>Pseudomonadati</taxon>
        <taxon>Pseudomonadota</taxon>
        <taxon>Gammaproteobacteria</taxon>
        <taxon>Vibrionales</taxon>
        <taxon>Vibrionaceae</taxon>
        <taxon>Aliivibrio</taxon>
    </lineage>
</organism>
<dbReference type="PANTHER" id="PTHR35528">
    <property type="entry name" value="BLL1675 PROTEIN"/>
    <property type="match status" value="1"/>
</dbReference>
<dbReference type="InterPro" id="IPR052183">
    <property type="entry name" value="IS_Transposase"/>
</dbReference>
<comment type="caution">
    <text evidence="3">The sequence shown here is derived from an EMBL/GenBank/DDBJ whole genome shotgun (WGS) entry which is preliminary data.</text>
</comment>
<reference evidence="2" key="1">
    <citation type="journal article" date="2014" name="Int. J. Syst. Evol. Microbiol.">
        <title>Complete genome of a new Firmicutes species belonging to the dominant human colonic microbiota ('Ruminococcus bicirculans') reveals two chromosomes and a selective capacity to utilize plant glucans.</title>
        <authorList>
            <consortium name="NISC Comparative Sequencing Program"/>
            <person name="Wegmann U."/>
            <person name="Louis P."/>
            <person name="Goesmann A."/>
            <person name="Henrissat B."/>
            <person name="Duncan S.H."/>
            <person name="Flint H.J."/>
        </authorList>
    </citation>
    <scope>NUCLEOTIDE SEQUENCE</scope>
    <source>
        <strain evidence="2">NBRC 105001</strain>
    </source>
</reference>
<evidence type="ECO:0000313" key="4">
    <source>
        <dbReference type="Proteomes" id="UP000239273"/>
    </source>
</evidence>
<evidence type="ECO:0000313" key="5">
    <source>
        <dbReference type="Proteomes" id="UP001156660"/>
    </source>
</evidence>
<reference evidence="3 4" key="2">
    <citation type="submission" date="2016-12" db="EMBL/GenBank/DDBJ databases">
        <title>Diversity of luminous bacteria.</title>
        <authorList>
            <person name="Yoshizawa S."/>
            <person name="Kogure K."/>
        </authorList>
    </citation>
    <scope>NUCLEOTIDE SEQUENCE [LARGE SCALE GENOMIC DNA]</scope>
    <source>
        <strain evidence="3 4">NBRC 105001</strain>
    </source>
</reference>
<dbReference type="EMBL" id="BSOU01000014">
    <property type="protein sequence ID" value="GLR76783.1"/>
    <property type="molecule type" value="Genomic_DNA"/>
</dbReference>
<accession>A0A2S7X156</accession>
<dbReference type="AlphaFoldDB" id="A0A2S7X156"/>
<name>A0A2S7X156_9GAMM</name>
<evidence type="ECO:0000313" key="2">
    <source>
        <dbReference type="EMBL" id="GLR76783.1"/>
    </source>
</evidence>
<dbReference type="Proteomes" id="UP001156660">
    <property type="component" value="Unassembled WGS sequence"/>
</dbReference>
<dbReference type="InterPro" id="IPR032874">
    <property type="entry name" value="DDE_dom"/>
</dbReference>
<evidence type="ECO:0000259" key="1">
    <source>
        <dbReference type="Pfam" id="PF13610"/>
    </source>
</evidence>
<dbReference type="PANTHER" id="PTHR35528:SF3">
    <property type="entry name" value="BLL1675 PROTEIN"/>
    <property type="match status" value="1"/>
</dbReference>
<evidence type="ECO:0000313" key="3">
    <source>
        <dbReference type="EMBL" id="PQJ83577.1"/>
    </source>
</evidence>
<proteinExistence type="predicted"/>
<dbReference type="Proteomes" id="UP000239273">
    <property type="component" value="Unassembled WGS sequence"/>
</dbReference>
<gene>
    <name evidence="3" type="ORF">BTO23_20785</name>
    <name evidence="2" type="ORF">GCM10007855_36580</name>
</gene>
<reference evidence="5" key="3">
    <citation type="journal article" date="2019" name="Int. J. Syst. Evol. Microbiol.">
        <title>The Global Catalogue of Microorganisms (GCM) 10K type strain sequencing project: providing services to taxonomists for standard genome sequencing and annotation.</title>
        <authorList>
            <consortium name="The Broad Institute Genomics Platform"/>
            <consortium name="The Broad Institute Genome Sequencing Center for Infectious Disease"/>
            <person name="Wu L."/>
            <person name="Ma J."/>
        </authorList>
    </citation>
    <scope>NUCLEOTIDE SEQUENCE [LARGE SCALE GENOMIC DNA]</scope>
    <source>
        <strain evidence="5">NBRC 105001</strain>
    </source>
</reference>
<dbReference type="Pfam" id="PF13610">
    <property type="entry name" value="DDE_Tnp_IS240"/>
    <property type="match status" value="1"/>
</dbReference>
<dbReference type="EMBL" id="MSCP01000005">
    <property type="protein sequence ID" value="PQJ83577.1"/>
    <property type="molecule type" value="Genomic_DNA"/>
</dbReference>
<protein>
    <recommendedName>
        <fullName evidence="1">DDE domain-containing protein</fullName>
    </recommendedName>
</protein>
<sequence length="93" mass="10889">MDETYVKIKGEWWYYYRAVDKNGDVVDIKYLNNIVEQSRRPIKQKMVQTFGWKSEAGALVTMAGQETWTMIKRGQIIGYGSLHNRIWSSAHCN</sequence>
<keyword evidence="5" id="KW-1185">Reference proteome</keyword>